<protein>
    <submittedName>
        <fullName evidence="2">ABC-2 family transporter protein</fullName>
    </submittedName>
</protein>
<dbReference type="PANTHER" id="PTHR37305:SF2">
    <property type="entry name" value="BACITRACIN TRANSPORT PERMEASE PROTEIN BCRB"/>
    <property type="match status" value="1"/>
</dbReference>
<feature type="transmembrane region" description="Helical" evidence="1">
    <location>
        <begin position="278"/>
        <end position="301"/>
    </location>
</feature>
<feature type="transmembrane region" description="Helical" evidence="1">
    <location>
        <begin position="40"/>
        <end position="63"/>
    </location>
</feature>
<keyword evidence="1" id="KW-0472">Membrane</keyword>
<dbReference type="Proteomes" id="UP000319852">
    <property type="component" value="Chromosome"/>
</dbReference>
<dbReference type="OrthoDB" id="266591at2"/>
<dbReference type="PANTHER" id="PTHR37305">
    <property type="entry name" value="INTEGRAL MEMBRANE PROTEIN-RELATED"/>
    <property type="match status" value="1"/>
</dbReference>
<dbReference type="KEGG" id="amob:HG15A2_02470"/>
<evidence type="ECO:0000256" key="1">
    <source>
        <dbReference type="SAM" id="Phobius"/>
    </source>
</evidence>
<dbReference type="Pfam" id="PF12679">
    <property type="entry name" value="ABC2_membrane_2"/>
    <property type="match status" value="1"/>
</dbReference>
<sequence>MLKSFVRYAQARNDANETALRRLPPADSTPMLALFQRSFAASRLLLVGCGAMLFAFIWLRVWIASQINFSSVVNMLKSGDIPDFALMLLPVSVDTLASPLGRVAFGYEELPVVLALALWAVARGSDCIAGRVGNGTMEMLLAQPLSRFTLVASHLAVSLVGVVLLGVVAWLSTAIGIATSKFDVPPEWTVYWPATINLVGIGIFLLGAATLLSAAVGSRGRAVAIMVGFYFLQIAFKIVGLLSPQFEWLKKWSFLSAYEPTLLTVGIVDNPDKYVPMFWQYNLVLVGIGLAAMALATLVFCKRDVPAPL</sequence>
<organism evidence="2 3">
    <name type="scientific">Adhaeretor mobilis</name>
    <dbReference type="NCBI Taxonomy" id="1930276"/>
    <lineage>
        <taxon>Bacteria</taxon>
        <taxon>Pseudomonadati</taxon>
        <taxon>Planctomycetota</taxon>
        <taxon>Planctomycetia</taxon>
        <taxon>Pirellulales</taxon>
        <taxon>Lacipirellulaceae</taxon>
        <taxon>Adhaeretor</taxon>
    </lineage>
</organism>
<keyword evidence="1" id="KW-1133">Transmembrane helix</keyword>
<gene>
    <name evidence="2" type="ORF">HG15A2_02470</name>
</gene>
<accession>A0A517MQ33</accession>
<reference evidence="2 3" key="1">
    <citation type="submission" date="2019-02" db="EMBL/GenBank/DDBJ databases">
        <title>Deep-cultivation of Planctomycetes and their phenomic and genomic characterization uncovers novel biology.</title>
        <authorList>
            <person name="Wiegand S."/>
            <person name="Jogler M."/>
            <person name="Boedeker C."/>
            <person name="Pinto D."/>
            <person name="Vollmers J."/>
            <person name="Rivas-Marin E."/>
            <person name="Kohn T."/>
            <person name="Peeters S.H."/>
            <person name="Heuer A."/>
            <person name="Rast P."/>
            <person name="Oberbeckmann S."/>
            <person name="Bunk B."/>
            <person name="Jeske O."/>
            <person name="Meyerdierks A."/>
            <person name="Storesund J.E."/>
            <person name="Kallscheuer N."/>
            <person name="Luecker S."/>
            <person name="Lage O.M."/>
            <person name="Pohl T."/>
            <person name="Merkel B.J."/>
            <person name="Hornburger P."/>
            <person name="Mueller R.-W."/>
            <person name="Bruemmer F."/>
            <person name="Labrenz M."/>
            <person name="Spormann A.M."/>
            <person name="Op den Camp H."/>
            <person name="Overmann J."/>
            <person name="Amann R."/>
            <person name="Jetten M.S.M."/>
            <person name="Mascher T."/>
            <person name="Medema M.H."/>
            <person name="Devos D.P."/>
            <person name="Kaster A.-K."/>
            <person name="Ovreas L."/>
            <person name="Rohde M."/>
            <person name="Galperin M.Y."/>
            <person name="Jogler C."/>
        </authorList>
    </citation>
    <scope>NUCLEOTIDE SEQUENCE [LARGE SCALE GENOMIC DNA]</scope>
    <source>
        <strain evidence="2 3">HG15A2</strain>
    </source>
</reference>
<dbReference type="AlphaFoldDB" id="A0A517MQ33"/>
<dbReference type="GO" id="GO:0005886">
    <property type="term" value="C:plasma membrane"/>
    <property type="evidence" value="ECO:0007669"/>
    <property type="project" value="UniProtKB-SubCell"/>
</dbReference>
<keyword evidence="3" id="KW-1185">Reference proteome</keyword>
<dbReference type="RefSeq" id="WP_145057015.1">
    <property type="nucleotide sequence ID" value="NZ_CP036263.1"/>
</dbReference>
<dbReference type="EMBL" id="CP036263">
    <property type="protein sequence ID" value="QDS96988.1"/>
    <property type="molecule type" value="Genomic_DNA"/>
</dbReference>
<dbReference type="GO" id="GO:0140359">
    <property type="term" value="F:ABC-type transporter activity"/>
    <property type="evidence" value="ECO:0007669"/>
    <property type="project" value="InterPro"/>
</dbReference>
<evidence type="ECO:0000313" key="2">
    <source>
        <dbReference type="EMBL" id="QDS96988.1"/>
    </source>
</evidence>
<feature type="transmembrane region" description="Helical" evidence="1">
    <location>
        <begin position="191"/>
        <end position="216"/>
    </location>
</feature>
<feature type="transmembrane region" description="Helical" evidence="1">
    <location>
        <begin position="150"/>
        <end position="171"/>
    </location>
</feature>
<name>A0A517MQ33_9BACT</name>
<keyword evidence="1" id="KW-0812">Transmembrane</keyword>
<feature type="transmembrane region" description="Helical" evidence="1">
    <location>
        <begin position="223"/>
        <end position="243"/>
    </location>
</feature>
<evidence type="ECO:0000313" key="3">
    <source>
        <dbReference type="Proteomes" id="UP000319852"/>
    </source>
</evidence>
<proteinExistence type="predicted"/>